<feature type="binding site" evidence="11">
    <location>
        <position position="324"/>
    </location>
    <ligand>
        <name>S-adenosyl-L-methionine</name>
        <dbReference type="ChEBI" id="CHEBI:59789"/>
    </ligand>
</feature>
<dbReference type="PROSITE" id="PS01230">
    <property type="entry name" value="TRMA_1"/>
    <property type="match status" value="1"/>
</dbReference>
<keyword evidence="5 11" id="KW-0949">S-adenosyl-L-methionine</keyword>
<dbReference type="GO" id="GO:0070475">
    <property type="term" value="P:rRNA base methylation"/>
    <property type="evidence" value="ECO:0007669"/>
    <property type="project" value="TreeGrafter"/>
</dbReference>
<comment type="function">
    <text evidence="10 11">Catalyzes the formation of 5-methyl-uridine at position 1939 (m5U1939) in 23S rRNA.</text>
</comment>
<keyword evidence="3 11" id="KW-0489">Methyltransferase</keyword>
<evidence type="ECO:0000256" key="13">
    <source>
        <dbReference type="PROSITE-ProRule" id="PRU10015"/>
    </source>
</evidence>
<dbReference type="GO" id="GO:0005506">
    <property type="term" value="F:iron ion binding"/>
    <property type="evidence" value="ECO:0007669"/>
    <property type="project" value="UniProtKB-UniRule"/>
</dbReference>
<feature type="binding site" evidence="11">
    <location>
        <position position="92"/>
    </location>
    <ligand>
        <name>[4Fe-4S] cluster</name>
        <dbReference type="ChEBI" id="CHEBI:49883"/>
    </ligand>
</feature>
<proteinExistence type="inferred from homology"/>
<dbReference type="SUPFAM" id="SSF50249">
    <property type="entry name" value="Nucleic acid-binding proteins"/>
    <property type="match status" value="1"/>
</dbReference>
<dbReference type="Gene3D" id="2.40.50.1070">
    <property type="match status" value="1"/>
</dbReference>
<dbReference type="InterPro" id="IPR029063">
    <property type="entry name" value="SAM-dependent_MTases_sf"/>
</dbReference>
<dbReference type="GO" id="GO:0070041">
    <property type="term" value="F:rRNA (uridine-C5-)-methyltransferase activity"/>
    <property type="evidence" value="ECO:0007669"/>
    <property type="project" value="UniProtKB-UniRule"/>
</dbReference>
<dbReference type="Pfam" id="PF05958">
    <property type="entry name" value="tRNA_U5-meth_tr"/>
    <property type="match status" value="2"/>
</dbReference>
<organism evidence="16 17">
    <name type="scientific">Marinimicrobium koreense</name>
    <dbReference type="NCBI Taxonomy" id="306545"/>
    <lineage>
        <taxon>Bacteria</taxon>
        <taxon>Pseudomonadati</taxon>
        <taxon>Pseudomonadota</taxon>
        <taxon>Gammaproteobacteria</taxon>
        <taxon>Cellvibrionales</taxon>
        <taxon>Cellvibrionaceae</taxon>
        <taxon>Marinimicrobium</taxon>
    </lineage>
</organism>
<feature type="binding site" evidence="11 12">
    <location>
        <position position="290"/>
    </location>
    <ligand>
        <name>S-adenosyl-L-methionine</name>
        <dbReference type="ChEBI" id="CHEBI:59789"/>
    </ligand>
</feature>
<keyword evidence="1 11" id="KW-0004">4Fe-4S</keyword>
<keyword evidence="6 11" id="KW-0479">Metal-binding</keyword>
<dbReference type="OrthoDB" id="9804590at2"/>
<dbReference type="NCBIfam" id="NF009639">
    <property type="entry name" value="PRK13168.1"/>
    <property type="match status" value="1"/>
</dbReference>
<dbReference type="HAMAP" id="MF_01010">
    <property type="entry name" value="23SrRNA_methyltr_RlmD"/>
    <property type="match status" value="1"/>
</dbReference>
<feature type="binding site" evidence="11">
    <location>
        <position position="101"/>
    </location>
    <ligand>
        <name>[4Fe-4S] cluster</name>
        <dbReference type="ChEBI" id="CHEBI:49883"/>
    </ligand>
</feature>
<comment type="caution">
    <text evidence="16">The sequence shown here is derived from an EMBL/GenBank/DDBJ whole genome shotgun (WGS) entry which is preliminary data.</text>
</comment>
<dbReference type="Gene3D" id="3.40.50.150">
    <property type="entry name" value="Vaccinia Virus protein VP39"/>
    <property type="match status" value="1"/>
</dbReference>
<dbReference type="InterPro" id="IPR030390">
    <property type="entry name" value="MeTrfase_TrmA_AS"/>
</dbReference>
<evidence type="ECO:0000256" key="5">
    <source>
        <dbReference type="ARBA" id="ARBA00022691"/>
    </source>
</evidence>
<evidence type="ECO:0000256" key="2">
    <source>
        <dbReference type="ARBA" id="ARBA00022552"/>
    </source>
</evidence>
<dbReference type="PROSITE" id="PS01231">
    <property type="entry name" value="TRMA_2"/>
    <property type="match status" value="1"/>
</dbReference>
<feature type="binding site" evidence="11">
    <location>
        <position position="98"/>
    </location>
    <ligand>
        <name>[4Fe-4S] cluster</name>
        <dbReference type="ChEBI" id="CHEBI:49883"/>
    </ligand>
</feature>
<evidence type="ECO:0000256" key="9">
    <source>
        <dbReference type="ARBA" id="ARBA00052756"/>
    </source>
</evidence>
<dbReference type="EC" id="2.1.1.190" evidence="11"/>
<feature type="domain" description="TRAM" evidence="15">
    <location>
        <begin position="19"/>
        <end position="79"/>
    </location>
</feature>
<dbReference type="InterPro" id="IPR002792">
    <property type="entry name" value="TRAM_dom"/>
</dbReference>
<dbReference type="EMBL" id="RJUK01000001">
    <property type="protein sequence ID" value="ROQ20507.1"/>
    <property type="molecule type" value="Genomic_DNA"/>
</dbReference>
<evidence type="ECO:0000256" key="1">
    <source>
        <dbReference type="ARBA" id="ARBA00022485"/>
    </source>
</evidence>
<dbReference type="PANTHER" id="PTHR11061:SF49">
    <property type="entry name" value="23S RRNA (URACIL(1939)-C(5))-METHYLTRANSFERASE RLMD"/>
    <property type="match status" value="1"/>
</dbReference>
<dbReference type="Gene3D" id="2.40.50.140">
    <property type="entry name" value="Nucleic acid-binding proteins"/>
    <property type="match status" value="1"/>
</dbReference>
<evidence type="ECO:0000256" key="4">
    <source>
        <dbReference type="ARBA" id="ARBA00022679"/>
    </source>
</evidence>
<gene>
    <name evidence="11" type="primary">rlmD</name>
    <name evidence="16" type="ORF">EDC38_1113</name>
</gene>
<dbReference type="NCBIfam" id="TIGR00479">
    <property type="entry name" value="rumA"/>
    <property type="match status" value="1"/>
</dbReference>
<dbReference type="InterPro" id="IPR010280">
    <property type="entry name" value="U5_MeTrfase_fam"/>
</dbReference>
<comment type="similarity">
    <text evidence="11">Belongs to the class I-like SAM-binding methyltransferase superfamily. RNA M5U methyltransferase family. RlmD subfamily.</text>
</comment>
<dbReference type="InterPro" id="IPR012340">
    <property type="entry name" value="NA-bd_OB-fold"/>
</dbReference>
<name>A0A3N1NZV7_9GAMM</name>
<keyword evidence="8 11" id="KW-0411">Iron-sulfur</keyword>
<feature type="binding site" evidence="11 12">
    <location>
        <position position="387"/>
    </location>
    <ligand>
        <name>S-adenosyl-L-methionine</name>
        <dbReference type="ChEBI" id="CHEBI:59789"/>
    </ligand>
</feature>
<dbReference type="Pfam" id="PF01938">
    <property type="entry name" value="TRAM"/>
    <property type="match status" value="1"/>
</dbReference>
<keyword evidence="17" id="KW-1185">Reference proteome</keyword>
<dbReference type="PROSITE" id="PS51687">
    <property type="entry name" value="SAM_MT_RNA_M5U"/>
    <property type="match status" value="1"/>
</dbReference>
<dbReference type="PROSITE" id="PS50926">
    <property type="entry name" value="TRAM"/>
    <property type="match status" value="1"/>
</dbReference>
<feature type="binding site" evidence="11 12">
    <location>
        <position position="340"/>
    </location>
    <ligand>
        <name>S-adenosyl-L-methionine</name>
        <dbReference type="ChEBI" id="CHEBI:59789"/>
    </ligand>
</feature>
<keyword evidence="4 11" id="KW-0808">Transferase</keyword>
<dbReference type="GO" id="GO:0003723">
    <property type="term" value="F:RNA binding"/>
    <property type="evidence" value="ECO:0007669"/>
    <property type="project" value="InterPro"/>
</dbReference>
<evidence type="ECO:0000256" key="11">
    <source>
        <dbReference type="HAMAP-Rule" id="MF_01010"/>
    </source>
</evidence>
<feature type="binding site" evidence="11">
    <location>
        <position position="366"/>
    </location>
    <ligand>
        <name>S-adenosyl-L-methionine</name>
        <dbReference type="ChEBI" id="CHEBI:59789"/>
    </ligand>
</feature>
<dbReference type="GO" id="GO:0051539">
    <property type="term" value="F:4 iron, 4 sulfur cluster binding"/>
    <property type="evidence" value="ECO:0007669"/>
    <property type="project" value="UniProtKB-KW"/>
</dbReference>
<evidence type="ECO:0000313" key="17">
    <source>
        <dbReference type="Proteomes" id="UP000273643"/>
    </source>
</evidence>
<feature type="binding site" evidence="11 12">
    <location>
        <position position="319"/>
    </location>
    <ligand>
        <name>S-adenosyl-L-methionine</name>
        <dbReference type="ChEBI" id="CHEBI:59789"/>
    </ligand>
</feature>
<feature type="active site" evidence="13">
    <location>
        <position position="413"/>
    </location>
</feature>
<evidence type="ECO:0000259" key="15">
    <source>
        <dbReference type="PROSITE" id="PS50926"/>
    </source>
</evidence>
<dbReference type="InterPro" id="IPR001566">
    <property type="entry name" value="23S_rRNA_MeTrfase_RlmD"/>
</dbReference>
<dbReference type="SUPFAM" id="SSF53335">
    <property type="entry name" value="S-adenosyl-L-methionine-dependent methyltransferases"/>
    <property type="match status" value="1"/>
</dbReference>
<evidence type="ECO:0000256" key="3">
    <source>
        <dbReference type="ARBA" id="ARBA00022603"/>
    </source>
</evidence>
<dbReference type="CDD" id="cd02440">
    <property type="entry name" value="AdoMet_MTases"/>
    <property type="match status" value="1"/>
</dbReference>
<evidence type="ECO:0000256" key="7">
    <source>
        <dbReference type="ARBA" id="ARBA00023004"/>
    </source>
</evidence>
<feature type="region of interest" description="Disordered" evidence="14">
    <location>
        <begin position="1"/>
        <end position="22"/>
    </location>
</feature>
<reference evidence="16 17" key="1">
    <citation type="submission" date="2018-11" db="EMBL/GenBank/DDBJ databases">
        <title>Genomic Encyclopedia of Type Strains, Phase IV (KMG-IV): sequencing the most valuable type-strain genomes for metagenomic binning, comparative biology and taxonomic classification.</title>
        <authorList>
            <person name="Goeker M."/>
        </authorList>
    </citation>
    <scope>NUCLEOTIDE SEQUENCE [LARGE SCALE GENOMIC DNA]</scope>
    <source>
        <strain evidence="16 17">DSM 16974</strain>
    </source>
</reference>
<keyword evidence="2 11" id="KW-0698">rRNA processing</keyword>
<dbReference type="Proteomes" id="UP000273643">
    <property type="component" value="Unassembled WGS sequence"/>
</dbReference>
<feature type="active site" description="Nucleophile" evidence="11 12">
    <location>
        <position position="413"/>
    </location>
</feature>
<feature type="binding site" evidence="11">
    <location>
        <position position="179"/>
    </location>
    <ligand>
        <name>[4Fe-4S] cluster</name>
        <dbReference type="ChEBI" id="CHEBI:49883"/>
    </ligand>
</feature>
<evidence type="ECO:0000256" key="6">
    <source>
        <dbReference type="ARBA" id="ARBA00022723"/>
    </source>
</evidence>
<evidence type="ECO:0000256" key="12">
    <source>
        <dbReference type="PROSITE-ProRule" id="PRU01024"/>
    </source>
</evidence>
<evidence type="ECO:0000256" key="14">
    <source>
        <dbReference type="SAM" id="MobiDB-lite"/>
    </source>
</evidence>
<keyword evidence="7 11" id="KW-0408">Iron</keyword>
<evidence type="ECO:0000256" key="8">
    <source>
        <dbReference type="ARBA" id="ARBA00023014"/>
    </source>
</evidence>
<dbReference type="RefSeq" id="WP_123637644.1">
    <property type="nucleotide sequence ID" value="NZ_RJUK01000001.1"/>
</dbReference>
<accession>A0A3N1NZV7</accession>
<dbReference type="AlphaFoldDB" id="A0A3N1NZV7"/>
<protein>
    <recommendedName>
        <fullName evidence="11">23S rRNA (uracil(1939)-C(5))-methyltransferase RlmD</fullName>
        <ecNumber evidence="11">2.1.1.190</ecNumber>
    </recommendedName>
    <alternativeName>
        <fullName evidence="11">23S rRNA(m5U1939)-methyltransferase</fullName>
    </alternativeName>
</protein>
<dbReference type="FunFam" id="3.40.50.150:FF:000009">
    <property type="entry name" value="23S rRNA (Uracil(1939)-C(5))-methyltransferase RlmD"/>
    <property type="match status" value="1"/>
</dbReference>
<sequence>MSRRPPARPGRRARSGRKPRFQARHLPDALTVERLSHDGRGIVRWQGKTLFVAGALPGESVRVLLEGEQSRYAEGSAAEVLAPAPERQTPPCPHFQECGGCQLQHVRPDAQLAFKQQALLDQLSRWGGVVPRQVAPAIESPSEGYRHRARLGVWTDKRGQVTLGFRRRGQRELVSIGHCDVLAPELNAVIEPLNHWLSGLQARGAISHIELILASEGPALVLREIKTLKDADREALVSALPSVPPERIWRQINDQSTLLTLGGEPCDPRLSYELPEFDLNLAFHPQDFTQVNAGVNRRMVRQAVDWLAPGPGEQVLDLFCGIGNFTLPLARSGVRVLGLEGAASMVSRGEENARHNHLEATFAQANLADPSPAMRRRWGKPDAVLIDPPRDGAREVLDTVIKLRPGRLVYVSCNPATLARDAAELAKSGYDLQSVGVLDMFPHTEHVESMALFERR</sequence>
<evidence type="ECO:0000256" key="10">
    <source>
        <dbReference type="ARBA" id="ARBA00059995"/>
    </source>
</evidence>
<evidence type="ECO:0000313" key="16">
    <source>
        <dbReference type="EMBL" id="ROQ20507.1"/>
    </source>
</evidence>
<comment type="catalytic activity">
    <reaction evidence="9 11">
        <text>uridine(1939) in 23S rRNA + S-adenosyl-L-methionine = 5-methyluridine(1939) in 23S rRNA + S-adenosyl-L-homocysteine + H(+)</text>
        <dbReference type="Rhea" id="RHEA:42908"/>
        <dbReference type="Rhea" id="RHEA-COMP:10278"/>
        <dbReference type="Rhea" id="RHEA-COMP:10279"/>
        <dbReference type="ChEBI" id="CHEBI:15378"/>
        <dbReference type="ChEBI" id="CHEBI:57856"/>
        <dbReference type="ChEBI" id="CHEBI:59789"/>
        <dbReference type="ChEBI" id="CHEBI:65315"/>
        <dbReference type="ChEBI" id="CHEBI:74447"/>
        <dbReference type="EC" id="2.1.1.190"/>
    </reaction>
</comment>
<dbReference type="InterPro" id="IPR030391">
    <property type="entry name" value="MeTrfase_TrmA_CS"/>
</dbReference>
<dbReference type="PANTHER" id="PTHR11061">
    <property type="entry name" value="RNA M5U METHYLTRANSFERASE"/>
    <property type="match status" value="1"/>
</dbReference>